<keyword evidence="9 10" id="KW-0472">Membrane</keyword>
<evidence type="ECO:0000256" key="7">
    <source>
        <dbReference type="ARBA" id="ARBA00022927"/>
    </source>
</evidence>
<evidence type="ECO:0000256" key="1">
    <source>
        <dbReference type="ARBA" id="ARBA00004377"/>
    </source>
</evidence>
<dbReference type="EMBL" id="JABWMH010000003">
    <property type="protein sequence ID" value="NVD28475.1"/>
    <property type="molecule type" value="Genomic_DNA"/>
</dbReference>
<sequence length="157" mass="16605">MIDNARNWFSGLSQRERLLVGVAGLLLVGLVGYYGVARPMVGAMSASEDRYMNAVEQQGRIEAKVAALLQPVQGTTVKFSGAIDNFVSQSAGETGIAVGSINPQSDSRVNMVVESAKPTALFGWLARIEREGIAVENLNVDPAGNGTVSATLTLRSH</sequence>
<evidence type="ECO:0000256" key="6">
    <source>
        <dbReference type="ARBA" id="ARBA00022692"/>
    </source>
</evidence>
<dbReference type="Gene3D" id="3.30.1360.100">
    <property type="entry name" value="General secretion pathway protein M, EpsM"/>
    <property type="match status" value="1"/>
</dbReference>
<keyword evidence="4" id="KW-1003">Cell membrane</keyword>
<organism evidence="11 12">
    <name type="scientific">Parasphingorhabdus flavimaris</name>
    <dbReference type="NCBI Taxonomy" id="266812"/>
    <lineage>
        <taxon>Bacteria</taxon>
        <taxon>Pseudomonadati</taxon>
        <taxon>Pseudomonadota</taxon>
        <taxon>Alphaproteobacteria</taxon>
        <taxon>Sphingomonadales</taxon>
        <taxon>Sphingomonadaceae</taxon>
        <taxon>Parasphingorhabdus</taxon>
    </lineage>
</organism>
<dbReference type="Proteomes" id="UP000652427">
    <property type="component" value="Unassembled WGS sequence"/>
</dbReference>
<gene>
    <name evidence="11" type="ORF">HUO14_11230</name>
</gene>
<keyword evidence="5" id="KW-0997">Cell inner membrane</keyword>
<evidence type="ECO:0000256" key="3">
    <source>
        <dbReference type="ARBA" id="ARBA00022448"/>
    </source>
</evidence>
<evidence type="ECO:0000313" key="11">
    <source>
        <dbReference type="EMBL" id="NVD28475.1"/>
    </source>
</evidence>
<protein>
    <submittedName>
        <fullName evidence="11">Type II secretion system protein M</fullName>
    </submittedName>
</protein>
<dbReference type="Pfam" id="PF04612">
    <property type="entry name" value="T2SSM"/>
    <property type="match status" value="1"/>
</dbReference>
<dbReference type="SUPFAM" id="SSF103054">
    <property type="entry name" value="General secretion pathway protein M, EpsM"/>
    <property type="match status" value="1"/>
</dbReference>
<name>A0ABX2N434_9SPHN</name>
<evidence type="ECO:0000256" key="2">
    <source>
        <dbReference type="ARBA" id="ARBA00010637"/>
    </source>
</evidence>
<evidence type="ECO:0000313" key="12">
    <source>
        <dbReference type="Proteomes" id="UP000652427"/>
    </source>
</evidence>
<dbReference type="InterPro" id="IPR007690">
    <property type="entry name" value="T2SS_GspM"/>
</dbReference>
<keyword evidence="8 10" id="KW-1133">Transmembrane helix</keyword>
<evidence type="ECO:0000256" key="9">
    <source>
        <dbReference type="ARBA" id="ARBA00023136"/>
    </source>
</evidence>
<comment type="subcellular location">
    <subcellularLocation>
        <location evidence="1">Cell inner membrane</location>
        <topology evidence="1">Single-pass membrane protein</topology>
    </subcellularLocation>
</comment>
<reference evidence="11 12" key="1">
    <citation type="submission" date="2020-06" db="EMBL/GenBank/DDBJ databases">
        <authorList>
            <person name="Kim S.-J."/>
            <person name="Park S.-J."/>
        </authorList>
    </citation>
    <scope>NUCLEOTIDE SEQUENCE [LARGE SCALE GENOMIC DNA]</scope>
    <source>
        <strain evidence="11 12">SW-151</strain>
    </source>
</reference>
<comment type="caution">
    <text evidence="11">The sequence shown here is derived from an EMBL/GenBank/DDBJ whole genome shotgun (WGS) entry which is preliminary data.</text>
</comment>
<accession>A0ABX2N434</accession>
<keyword evidence="3" id="KW-0813">Transport</keyword>
<comment type="similarity">
    <text evidence="2">Belongs to the GSP M family.</text>
</comment>
<dbReference type="InterPro" id="IPR023229">
    <property type="entry name" value="T2SS_M_periplasmic_sf"/>
</dbReference>
<keyword evidence="12" id="KW-1185">Reference proteome</keyword>
<keyword evidence="6 10" id="KW-0812">Transmembrane</keyword>
<evidence type="ECO:0000256" key="8">
    <source>
        <dbReference type="ARBA" id="ARBA00022989"/>
    </source>
</evidence>
<keyword evidence="7" id="KW-0653">Protein transport</keyword>
<dbReference type="RefSeq" id="WP_176279919.1">
    <property type="nucleotide sequence ID" value="NZ_JABWMH010000003.1"/>
</dbReference>
<evidence type="ECO:0000256" key="4">
    <source>
        <dbReference type="ARBA" id="ARBA00022475"/>
    </source>
</evidence>
<feature type="transmembrane region" description="Helical" evidence="10">
    <location>
        <begin position="18"/>
        <end position="36"/>
    </location>
</feature>
<evidence type="ECO:0000256" key="5">
    <source>
        <dbReference type="ARBA" id="ARBA00022519"/>
    </source>
</evidence>
<evidence type="ECO:0000256" key="10">
    <source>
        <dbReference type="SAM" id="Phobius"/>
    </source>
</evidence>
<proteinExistence type="inferred from homology"/>